<dbReference type="NCBIfam" id="TIGR01766">
    <property type="entry name" value="IS200/IS605 family accessory protein TnpB-like domain"/>
    <property type="match status" value="1"/>
</dbReference>
<evidence type="ECO:0000313" key="5">
    <source>
        <dbReference type="Proteomes" id="UP000595001"/>
    </source>
</evidence>
<reference evidence="4 5" key="1">
    <citation type="submission" date="2020-12" db="EMBL/GenBank/DDBJ databases">
        <title>Halosimplex halophilum sp. nov. and Halosimplex salinum sp. nov., two new members of the genus Halosimplex.</title>
        <authorList>
            <person name="Cui H.L."/>
        </authorList>
    </citation>
    <scope>NUCLEOTIDE SEQUENCE [LARGE SCALE GENOMIC DNA]</scope>
    <source>
        <strain evidence="4 5">YGH94</strain>
    </source>
</reference>
<keyword evidence="5" id="KW-1185">Reference proteome</keyword>
<dbReference type="InterPro" id="IPR010095">
    <property type="entry name" value="Cas12f1-like_TNB"/>
</dbReference>
<evidence type="ECO:0000259" key="3">
    <source>
        <dbReference type="Pfam" id="PF07282"/>
    </source>
</evidence>
<dbReference type="RefSeq" id="WP_198063722.1">
    <property type="nucleotide sequence ID" value="NZ_CP065856.1"/>
</dbReference>
<dbReference type="KEGG" id="hlt:I7X12_10295"/>
<dbReference type="OrthoDB" id="168528at2157"/>
<dbReference type="PANTHER" id="PTHR30405:SF26">
    <property type="entry name" value="TRANSPOSASE, PROBABLY IS605-TNPB FAMILY"/>
    <property type="match status" value="1"/>
</dbReference>
<dbReference type="PANTHER" id="PTHR30405">
    <property type="entry name" value="TRANSPOSASE"/>
    <property type="match status" value="1"/>
</dbReference>
<name>A0A7U3WBG9_9EURY</name>
<dbReference type="Pfam" id="PF07282">
    <property type="entry name" value="Cas12f1-like_TNB"/>
    <property type="match status" value="1"/>
</dbReference>
<dbReference type="EMBL" id="CP065856">
    <property type="protein sequence ID" value="QPV64964.1"/>
    <property type="molecule type" value="Genomic_DNA"/>
</dbReference>
<protein>
    <submittedName>
        <fullName evidence="4">Transposase</fullName>
    </submittedName>
</protein>
<dbReference type="NCBIfam" id="NF040570">
    <property type="entry name" value="guided_TnpB"/>
    <property type="match status" value="1"/>
</dbReference>
<dbReference type="InterPro" id="IPR051399">
    <property type="entry name" value="RNA-guided_DNA_endo/Transpos"/>
</dbReference>
<dbReference type="Proteomes" id="UP000595001">
    <property type="component" value="Chromosome"/>
</dbReference>
<feature type="domain" description="Cas12f1-like TNB" evidence="3">
    <location>
        <begin position="298"/>
        <end position="364"/>
    </location>
</feature>
<evidence type="ECO:0000313" key="4">
    <source>
        <dbReference type="EMBL" id="QPV64964.1"/>
    </source>
</evidence>
<feature type="region of interest" description="Disordered" evidence="2">
    <location>
        <begin position="395"/>
        <end position="426"/>
    </location>
</feature>
<accession>A0A7U3WBG9</accession>
<organism evidence="4 5">
    <name type="scientific">Halosimplex litoreum</name>
    <dbReference type="NCBI Taxonomy" id="1198301"/>
    <lineage>
        <taxon>Archaea</taxon>
        <taxon>Methanobacteriati</taxon>
        <taxon>Methanobacteriota</taxon>
        <taxon>Stenosarchaea group</taxon>
        <taxon>Halobacteria</taxon>
        <taxon>Halobacteriales</taxon>
        <taxon>Haloarculaceae</taxon>
        <taxon>Halosimplex</taxon>
    </lineage>
</organism>
<sequence>MASDDYVRRTAITRLSVSSEQAERLEDTIDEYRTGANIATKIGWNCRETESRKLQSLAYDDIRDQTDLGSQHAILACFQAAEALRGVAERKRQDRPYSRPDFTAPTVKYDAKTMTLFENDTVSLATTGSRVRCELVLPDEEDGYQHQYLDSDEWEVTESTLTARDDAYFLHLGFRKPKPDTEGSPAEDRTVLGVDLGIENLAVTSTAHFESGQELLHDHREFERIRGNLQQTGTESAHRTLLQRGDREEGYNRDYIHGVSNQLLAEAVGHGCTHIVFENLTHIGDSMPSRRKFHQWAHAKLVQYVEYKADELDIEVGYVDPRNTSKRCCECGHISDENRTDRDSFECEKCGATANADYNAAKNVGWRFVRRGLQNSRRTGDSQLALKSGTVKPNRGFVSYSEQEAEVTSTDKFHPPRSKRASAPSE</sequence>
<proteinExistence type="predicted"/>
<evidence type="ECO:0000256" key="2">
    <source>
        <dbReference type="SAM" id="MobiDB-lite"/>
    </source>
</evidence>
<dbReference type="AlphaFoldDB" id="A0A7U3WBG9"/>
<gene>
    <name evidence="4" type="ORF">I7X12_10295</name>
</gene>
<keyword evidence="1" id="KW-0238">DNA-binding</keyword>
<dbReference type="GeneID" id="60588886"/>
<dbReference type="GO" id="GO:0003677">
    <property type="term" value="F:DNA binding"/>
    <property type="evidence" value="ECO:0007669"/>
    <property type="project" value="UniProtKB-KW"/>
</dbReference>
<evidence type="ECO:0000256" key="1">
    <source>
        <dbReference type="ARBA" id="ARBA00023125"/>
    </source>
</evidence>